<keyword evidence="3" id="KW-1185">Reference proteome</keyword>
<evidence type="ECO:0000259" key="1">
    <source>
        <dbReference type="Pfam" id="PF14065"/>
    </source>
</evidence>
<proteinExistence type="predicted"/>
<sequence>MLLESLRLVEQSLNTYLFQRLGGVAGVVEVALGNVSAIEQPGANLDDKLIISLVNIEEERSLKNARTVRANGLTGTMEYRNAPVSLNLYLLFSANFTNNYDKALRILSLVIEFFQGNRVFRTPAPGSIGALTGGMAELSFNLYTMTFEQLNHLWGALGGKQLPSALYRVYLVQLEDSAAEEAGHLIEEISSNETIR</sequence>
<evidence type="ECO:0000313" key="3">
    <source>
        <dbReference type="Proteomes" id="UP000576209"/>
    </source>
</evidence>
<protein>
    <recommendedName>
        <fullName evidence="1">Pvc16 N-terminal domain-containing protein</fullName>
    </recommendedName>
</protein>
<dbReference type="AlphaFoldDB" id="A0A840E3N2"/>
<dbReference type="InterPro" id="IPR025351">
    <property type="entry name" value="Pvc16_N"/>
</dbReference>
<dbReference type="RefSeq" id="WP_183495922.1">
    <property type="nucleotide sequence ID" value="NZ_JACIFF010000005.1"/>
</dbReference>
<dbReference type="Proteomes" id="UP000576209">
    <property type="component" value="Unassembled WGS sequence"/>
</dbReference>
<feature type="domain" description="Pvc16 N-terminal" evidence="1">
    <location>
        <begin position="9"/>
        <end position="187"/>
    </location>
</feature>
<comment type="caution">
    <text evidence="2">The sequence shown here is derived from an EMBL/GenBank/DDBJ whole genome shotgun (WGS) entry which is preliminary data.</text>
</comment>
<organism evidence="2 3">
    <name type="scientific">Neolewinella aquimaris</name>
    <dbReference type="NCBI Taxonomy" id="1835722"/>
    <lineage>
        <taxon>Bacteria</taxon>
        <taxon>Pseudomonadati</taxon>
        <taxon>Bacteroidota</taxon>
        <taxon>Saprospiria</taxon>
        <taxon>Saprospirales</taxon>
        <taxon>Lewinellaceae</taxon>
        <taxon>Neolewinella</taxon>
    </lineage>
</organism>
<dbReference type="Pfam" id="PF14065">
    <property type="entry name" value="Pvc16_N"/>
    <property type="match status" value="1"/>
</dbReference>
<reference evidence="2 3" key="1">
    <citation type="submission" date="2020-08" db="EMBL/GenBank/DDBJ databases">
        <title>Genomic Encyclopedia of Type Strains, Phase IV (KMG-IV): sequencing the most valuable type-strain genomes for metagenomic binning, comparative biology and taxonomic classification.</title>
        <authorList>
            <person name="Goeker M."/>
        </authorList>
    </citation>
    <scope>NUCLEOTIDE SEQUENCE [LARGE SCALE GENOMIC DNA]</scope>
    <source>
        <strain evidence="2 3">DSM 105137</strain>
    </source>
</reference>
<name>A0A840E3N2_9BACT</name>
<accession>A0A840E3N2</accession>
<dbReference type="EMBL" id="JACIFF010000005">
    <property type="protein sequence ID" value="MBB4079690.1"/>
    <property type="molecule type" value="Genomic_DNA"/>
</dbReference>
<gene>
    <name evidence="2" type="ORF">GGR28_002315</name>
</gene>
<evidence type="ECO:0000313" key="2">
    <source>
        <dbReference type="EMBL" id="MBB4079690.1"/>
    </source>
</evidence>